<evidence type="ECO:0000313" key="1">
    <source>
        <dbReference type="EMBL" id="MEQ2278123.1"/>
    </source>
</evidence>
<accession>A0ABV0XA72</accession>
<evidence type="ECO:0000313" key="2">
    <source>
        <dbReference type="Proteomes" id="UP001444071"/>
    </source>
</evidence>
<dbReference type="EMBL" id="JAHRIM010094088">
    <property type="protein sequence ID" value="MEQ2278123.1"/>
    <property type="molecule type" value="Genomic_DNA"/>
</dbReference>
<dbReference type="Proteomes" id="UP001444071">
    <property type="component" value="Unassembled WGS sequence"/>
</dbReference>
<keyword evidence="2" id="KW-1185">Reference proteome</keyword>
<sequence>MLLRWYAIKPTNTHTHRRGEEKLSPCFSTLWPGNKQSCLRESHPSTHKQTQPVKISLLLSGSPLSSDTEDEDAGAEAILPSLSPPCQSFCKIPTSHPTPAGF</sequence>
<proteinExistence type="predicted"/>
<reference evidence="1 2" key="1">
    <citation type="submission" date="2021-06" db="EMBL/GenBank/DDBJ databases">
        <authorList>
            <person name="Palmer J.M."/>
        </authorList>
    </citation>
    <scope>NUCLEOTIDE SEQUENCE [LARGE SCALE GENOMIC DNA]</scope>
    <source>
        <strain evidence="1 2">XR_2019</strain>
        <tissue evidence="1">Muscle</tissue>
    </source>
</reference>
<protein>
    <submittedName>
        <fullName evidence="1">Uncharacterized protein</fullName>
    </submittedName>
</protein>
<name>A0ABV0XA72_9TELE</name>
<organism evidence="1 2">
    <name type="scientific">Xenotaenia resolanae</name>
    <dbReference type="NCBI Taxonomy" id="208358"/>
    <lineage>
        <taxon>Eukaryota</taxon>
        <taxon>Metazoa</taxon>
        <taxon>Chordata</taxon>
        <taxon>Craniata</taxon>
        <taxon>Vertebrata</taxon>
        <taxon>Euteleostomi</taxon>
        <taxon>Actinopterygii</taxon>
        <taxon>Neopterygii</taxon>
        <taxon>Teleostei</taxon>
        <taxon>Neoteleostei</taxon>
        <taxon>Acanthomorphata</taxon>
        <taxon>Ovalentaria</taxon>
        <taxon>Atherinomorphae</taxon>
        <taxon>Cyprinodontiformes</taxon>
        <taxon>Goodeidae</taxon>
        <taxon>Xenotaenia</taxon>
    </lineage>
</organism>
<comment type="caution">
    <text evidence="1">The sequence shown here is derived from an EMBL/GenBank/DDBJ whole genome shotgun (WGS) entry which is preliminary data.</text>
</comment>
<gene>
    <name evidence="1" type="ORF">XENORESO_012887</name>
</gene>